<evidence type="ECO:0000256" key="9">
    <source>
        <dbReference type="ARBA" id="ARBA00023237"/>
    </source>
</evidence>
<keyword evidence="2" id="KW-0813">Transport</keyword>
<sequence>MKCSKIANKSFSVGRPNTLGLASVLIFGMLSFPVVAESDDDEGAIIEEIIVTAQKRQENIQDVPISMASYSGDFLEAAGIDGLHDLTNYAANFRVDTHGTPRNSSIKIRGIGSYAQNAGIDSSVGVYLDDVYVPRIGAMLGNLVDIQSIEILRGPQGTLYGRNNPIGTLNLRTREPTQDTEAFLKATSGNYDRRQFSGYVSGGVGDDTAARLTFWVDDYEGYTWNTFRDSRVNDKKTQGVRIRTLTARSDRLEVSAIVDYQKSTYHCCSSEWYLLSPNALASFESVSAATGIPMEFFTAGTDDPYDNSVSNNDTQTVVDTQHGVAIVANYDLADGHTLRSVTSYRKWFNDADLGFDETPASIVQGVQDEVQKSASQEFQLSSPDGGIALSGGRKLEYIGGFIYHWQDSVFKQSTVFLEDAQYLPLVVFLEGRTGIPGSNIIGPSSDDVWDQRANSKALFGQVTLHVSDDWSVTGGVRWTKDDKHAVRDSNYLNNFAPVARNFTNLSFDEDIDDSSAIWTLNTTYAATDDVMLYFTASSGYKAPGINARPIRASDPVPVTFGEENSEAFEIGAKTLLADGRLLLNLAAFRMTMEDMQQVAANPAGLGVHVRNAGELVQEGLELEAQARPTDWLDIRASAAFLNSEWYDFPSGTCAKIGGAPPSTDPMFPNSCDFNGLPADDSPDLKMSISAEMTFPLEKRPLEVIARAEYQYVDDFYHMPSLDSTSFQDSYTLVNARVGLAEINGRWQVTAWVKNLKDESYFSYIKETTAAGFTGTQGAYEAFPMPPKTFGFTVQGYF</sequence>
<organism evidence="12">
    <name type="scientific">marine metagenome</name>
    <dbReference type="NCBI Taxonomy" id="408172"/>
    <lineage>
        <taxon>unclassified sequences</taxon>
        <taxon>metagenomes</taxon>
        <taxon>ecological metagenomes</taxon>
    </lineage>
</organism>
<dbReference type="PANTHER" id="PTHR32552:SF81">
    <property type="entry name" value="TONB-DEPENDENT OUTER MEMBRANE RECEPTOR"/>
    <property type="match status" value="1"/>
</dbReference>
<evidence type="ECO:0000256" key="5">
    <source>
        <dbReference type="ARBA" id="ARBA00023004"/>
    </source>
</evidence>
<keyword evidence="7" id="KW-0798">TonB box</keyword>
<dbReference type="Pfam" id="PF00593">
    <property type="entry name" value="TonB_dep_Rec_b-barrel"/>
    <property type="match status" value="1"/>
</dbReference>
<feature type="domain" description="TonB-dependent receptor-like beta-barrel" evidence="10">
    <location>
        <begin position="301"/>
        <end position="755"/>
    </location>
</feature>
<evidence type="ECO:0000259" key="11">
    <source>
        <dbReference type="Pfam" id="PF07715"/>
    </source>
</evidence>
<keyword evidence="3" id="KW-0410">Iron transport</keyword>
<accession>A0A381QLB5</accession>
<dbReference type="EMBL" id="UINC01001350">
    <property type="protein sequence ID" value="SUZ78363.1"/>
    <property type="molecule type" value="Genomic_DNA"/>
</dbReference>
<dbReference type="SUPFAM" id="SSF56935">
    <property type="entry name" value="Porins"/>
    <property type="match status" value="1"/>
</dbReference>
<dbReference type="InterPro" id="IPR039426">
    <property type="entry name" value="TonB-dep_rcpt-like"/>
</dbReference>
<keyword evidence="6" id="KW-0406">Ion transport</keyword>
<dbReference type="GO" id="GO:0009279">
    <property type="term" value="C:cell outer membrane"/>
    <property type="evidence" value="ECO:0007669"/>
    <property type="project" value="UniProtKB-SubCell"/>
</dbReference>
<proteinExistence type="predicted"/>
<evidence type="ECO:0008006" key="13">
    <source>
        <dbReference type="Google" id="ProtNLM"/>
    </source>
</evidence>
<feature type="domain" description="TonB-dependent receptor plug" evidence="11">
    <location>
        <begin position="60"/>
        <end position="168"/>
    </location>
</feature>
<evidence type="ECO:0000256" key="2">
    <source>
        <dbReference type="ARBA" id="ARBA00022448"/>
    </source>
</evidence>
<evidence type="ECO:0000256" key="4">
    <source>
        <dbReference type="ARBA" id="ARBA00022692"/>
    </source>
</evidence>
<gene>
    <name evidence="12" type="ORF">METZ01_LOCUS31217</name>
</gene>
<dbReference type="InterPro" id="IPR036942">
    <property type="entry name" value="Beta-barrel_TonB_sf"/>
</dbReference>
<dbReference type="Gene3D" id="2.40.170.20">
    <property type="entry name" value="TonB-dependent receptor, beta-barrel domain"/>
    <property type="match status" value="1"/>
</dbReference>
<dbReference type="PANTHER" id="PTHR32552">
    <property type="entry name" value="FERRICHROME IRON RECEPTOR-RELATED"/>
    <property type="match status" value="1"/>
</dbReference>
<evidence type="ECO:0000256" key="7">
    <source>
        <dbReference type="ARBA" id="ARBA00023077"/>
    </source>
</evidence>
<evidence type="ECO:0000313" key="12">
    <source>
        <dbReference type="EMBL" id="SUZ78363.1"/>
    </source>
</evidence>
<name>A0A381QLB5_9ZZZZ</name>
<keyword evidence="8" id="KW-0472">Membrane</keyword>
<evidence type="ECO:0000259" key="10">
    <source>
        <dbReference type="Pfam" id="PF00593"/>
    </source>
</evidence>
<comment type="subcellular location">
    <subcellularLocation>
        <location evidence="1">Cell outer membrane</location>
        <topology evidence="1">Multi-pass membrane protein</topology>
    </subcellularLocation>
</comment>
<dbReference type="InterPro" id="IPR000531">
    <property type="entry name" value="Beta-barrel_TonB"/>
</dbReference>
<evidence type="ECO:0000256" key="6">
    <source>
        <dbReference type="ARBA" id="ARBA00023065"/>
    </source>
</evidence>
<keyword evidence="4" id="KW-0812">Transmembrane</keyword>
<evidence type="ECO:0000256" key="8">
    <source>
        <dbReference type="ARBA" id="ARBA00023136"/>
    </source>
</evidence>
<evidence type="ECO:0000256" key="3">
    <source>
        <dbReference type="ARBA" id="ARBA00022496"/>
    </source>
</evidence>
<dbReference type="AlphaFoldDB" id="A0A381QLB5"/>
<protein>
    <recommendedName>
        <fullName evidence="13">TonB-dependent receptor plug domain-containing protein</fullName>
    </recommendedName>
</protein>
<dbReference type="Pfam" id="PF07715">
    <property type="entry name" value="Plug"/>
    <property type="match status" value="1"/>
</dbReference>
<reference evidence="12" key="1">
    <citation type="submission" date="2018-05" db="EMBL/GenBank/DDBJ databases">
        <authorList>
            <person name="Lanie J.A."/>
            <person name="Ng W.-L."/>
            <person name="Kazmierczak K.M."/>
            <person name="Andrzejewski T.M."/>
            <person name="Davidsen T.M."/>
            <person name="Wayne K.J."/>
            <person name="Tettelin H."/>
            <person name="Glass J.I."/>
            <person name="Rusch D."/>
            <person name="Podicherti R."/>
            <person name="Tsui H.-C.T."/>
            <person name="Winkler M.E."/>
        </authorList>
    </citation>
    <scope>NUCLEOTIDE SEQUENCE</scope>
</reference>
<evidence type="ECO:0000256" key="1">
    <source>
        <dbReference type="ARBA" id="ARBA00004571"/>
    </source>
</evidence>
<keyword evidence="5" id="KW-0408">Iron</keyword>
<dbReference type="InterPro" id="IPR012910">
    <property type="entry name" value="Plug_dom"/>
</dbReference>
<dbReference type="GO" id="GO:0006826">
    <property type="term" value="P:iron ion transport"/>
    <property type="evidence" value="ECO:0007669"/>
    <property type="project" value="UniProtKB-KW"/>
</dbReference>
<keyword evidence="9" id="KW-0998">Cell outer membrane</keyword>
<dbReference type="PROSITE" id="PS52016">
    <property type="entry name" value="TONB_DEPENDENT_REC_3"/>
    <property type="match status" value="1"/>
</dbReference>